<proteinExistence type="predicted"/>
<evidence type="ECO:0000313" key="8">
    <source>
        <dbReference type="Proteomes" id="UP000319783"/>
    </source>
</evidence>
<comment type="caution">
    <text evidence="7">The sequence shown here is derived from an EMBL/GenBank/DDBJ whole genome shotgun (WGS) entry which is preliminary data.</text>
</comment>
<dbReference type="GO" id="GO:0046872">
    <property type="term" value="F:metal ion binding"/>
    <property type="evidence" value="ECO:0007669"/>
    <property type="project" value="UniProtKB-KW"/>
</dbReference>
<feature type="domain" description="Radical SAM core" evidence="6">
    <location>
        <begin position="219"/>
        <end position="456"/>
    </location>
</feature>
<keyword evidence="2" id="KW-0949">S-adenosyl-L-methionine</keyword>
<dbReference type="SFLD" id="SFLDS00029">
    <property type="entry name" value="Radical_SAM"/>
    <property type="match status" value="1"/>
</dbReference>
<dbReference type="InterPro" id="IPR023404">
    <property type="entry name" value="rSAM_horseshoe"/>
</dbReference>
<evidence type="ECO:0000313" key="7">
    <source>
        <dbReference type="EMBL" id="TLD42261.1"/>
    </source>
</evidence>
<dbReference type="PANTHER" id="PTHR43409:SF16">
    <property type="entry name" value="SLR0320 PROTEIN"/>
    <property type="match status" value="1"/>
</dbReference>
<dbReference type="CDD" id="cd01335">
    <property type="entry name" value="Radical_SAM"/>
    <property type="match status" value="1"/>
</dbReference>
<dbReference type="InterPro" id="IPR058240">
    <property type="entry name" value="rSAM_sf"/>
</dbReference>
<evidence type="ECO:0000256" key="4">
    <source>
        <dbReference type="ARBA" id="ARBA00023004"/>
    </source>
</evidence>
<dbReference type="InterPro" id="IPR007197">
    <property type="entry name" value="rSAM"/>
</dbReference>
<dbReference type="SMART" id="SM00729">
    <property type="entry name" value="Elp3"/>
    <property type="match status" value="1"/>
</dbReference>
<keyword evidence="3" id="KW-0479">Metal-binding</keyword>
<dbReference type="PANTHER" id="PTHR43409">
    <property type="entry name" value="ANAEROBIC MAGNESIUM-PROTOPORPHYRIN IX MONOMETHYL ESTER CYCLASE-RELATED"/>
    <property type="match status" value="1"/>
</dbReference>
<dbReference type="Pfam" id="PF04055">
    <property type="entry name" value="Radical_SAM"/>
    <property type="match status" value="1"/>
</dbReference>
<dbReference type="EMBL" id="SULG01000024">
    <property type="protein sequence ID" value="TLD42261.1"/>
    <property type="molecule type" value="Genomic_DNA"/>
</dbReference>
<dbReference type="Gene3D" id="3.40.50.280">
    <property type="entry name" value="Cobalamin-binding domain"/>
    <property type="match status" value="1"/>
</dbReference>
<keyword evidence="5" id="KW-0411">Iron-sulfur</keyword>
<evidence type="ECO:0000256" key="1">
    <source>
        <dbReference type="ARBA" id="ARBA00001966"/>
    </source>
</evidence>
<gene>
    <name evidence="7" type="ORF">JETT_1504</name>
</gene>
<dbReference type="InterPro" id="IPR051198">
    <property type="entry name" value="BchE-like"/>
</dbReference>
<dbReference type="SFLD" id="SFLDG01082">
    <property type="entry name" value="B12-binding_domain_containing"/>
    <property type="match status" value="1"/>
</dbReference>
<organism evidence="7 8">
    <name type="scientific">Candidatus Jettenia ecosi</name>
    <dbReference type="NCBI Taxonomy" id="2494326"/>
    <lineage>
        <taxon>Bacteria</taxon>
        <taxon>Pseudomonadati</taxon>
        <taxon>Planctomycetota</taxon>
        <taxon>Candidatus Brocadiia</taxon>
        <taxon>Candidatus Brocadiales</taxon>
        <taxon>Candidatus Brocadiaceae</taxon>
        <taxon>Candidatus Jettenia</taxon>
    </lineage>
</organism>
<dbReference type="AlphaFoldDB" id="A0A533QHV2"/>
<protein>
    <submittedName>
        <fullName evidence="7">Fe-S oxidoreductase</fullName>
    </submittedName>
</protein>
<dbReference type="PROSITE" id="PS51918">
    <property type="entry name" value="RADICAL_SAM"/>
    <property type="match status" value="1"/>
</dbReference>
<dbReference type="GO" id="GO:0003824">
    <property type="term" value="F:catalytic activity"/>
    <property type="evidence" value="ECO:0007669"/>
    <property type="project" value="InterPro"/>
</dbReference>
<dbReference type="GO" id="GO:0051536">
    <property type="term" value="F:iron-sulfur cluster binding"/>
    <property type="evidence" value="ECO:0007669"/>
    <property type="project" value="UniProtKB-KW"/>
</dbReference>
<comment type="cofactor">
    <cofactor evidence="1">
        <name>[4Fe-4S] cluster</name>
        <dbReference type="ChEBI" id="CHEBI:49883"/>
    </cofactor>
</comment>
<accession>A0A533QHV2</accession>
<dbReference type="SUPFAM" id="SSF102114">
    <property type="entry name" value="Radical SAM enzymes"/>
    <property type="match status" value="1"/>
</dbReference>
<reference evidence="7 8" key="1">
    <citation type="submission" date="2019-04" db="EMBL/GenBank/DDBJ databases">
        <title>Genome of a novel bacterium Candidatus Jettenia ecosi reconstructed from metagenome of an anammox bioreactor.</title>
        <authorList>
            <person name="Mardanov A.V."/>
            <person name="Beletsky A.V."/>
            <person name="Ravin N.V."/>
            <person name="Botchkova E.A."/>
            <person name="Litti Y.V."/>
            <person name="Nozhevnikova A.N."/>
        </authorList>
    </citation>
    <scope>NUCLEOTIDE SEQUENCE [LARGE SCALE GENOMIC DNA]</scope>
    <source>
        <strain evidence="7">J2</strain>
    </source>
</reference>
<dbReference type="GO" id="GO:0005829">
    <property type="term" value="C:cytosol"/>
    <property type="evidence" value="ECO:0007669"/>
    <property type="project" value="TreeGrafter"/>
</dbReference>
<name>A0A533QHV2_9BACT</name>
<keyword evidence="4" id="KW-0408">Iron</keyword>
<evidence type="ECO:0000256" key="3">
    <source>
        <dbReference type="ARBA" id="ARBA00022723"/>
    </source>
</evidence>
<evidence type="ECO:0000256" key="2">
    <source>
        <dbReference type="ARBA" id="ARBA00022691"/>
    </source>
</evidence>
<evidence type="ECO:0000256" key="5">
    <source>
        <dbReference type="ARBA" id="ARBA00023014"/>
    </source>
</evidence>
<dbReference type="InterPro" id="IPR006638">
    <property type="entry name" value="Elp3/MiaA/NifB-like_rSAM"/>
</dbReference>
<dbReference type="Proteomes" id="UP000319783">
    <property type="component" value="Unassembled WGS sequence"/>
</dbReference>
<dbReference type="Gene3D" id="3.80.30.20">
    <property type="entry name" value="tm_1862 like domain"/>
    <property type="match status" value="1"/>
</dbReference>
<evidence type="ECO:0000259" key="6">
    <source>
        <dbReference type="PROSITE" id="PS51918"/>
    </source>
</evidence>
<sequence length="456" mass="52444">MKILFVNPPVIRSENSSSENDFKIEGFVFKPEYRKIPGMSRIFTILHKYIGLGKGVRYGVRAGSRWPWTMDQPHGGPHYPFIMGYSAAFLKSNGIDVNIIDSVAEEEYSYNNFIKEVKNESPDIVVIETSTPTFDIDIWIAKTISDFADVAMAGPHVSSSYDKINSEYPFVKYLLKGEYIISSLEMARTKEPGIYESSVVTDLDSIPFPFRDYRSATNYYDPTMPTVRPQLQIWGGKGCPFKCTYCLWPQTMYQGKVSLRKLEKIVQEIKEAIGKYGYKSIFFDDDTFNLGTERISKLCGELAKIRLPWTMMGRLDCSPNWLYDKMVNSGCVGMRFGIETFDLGILKNIKKGLERTDFLKTLKYITSKHPQLMIHLTMMKDLPGQTDEIYQRDIRILQDLEYSKHSIMRSYQLATCVPFPGTEMYNRLAEEKRGEILSNYKLYDGGRDTIMSKLKV</sequence>